<dbReference type="EMBL" id="UINC01155442">
    <property type="protein sequence ID" value="SVD51292.1"/>
    <property type="molecule type" value="Genomic_DNA"/>
</dbReference>
<reference evidence="2" key="1">
    <citation type="submission" date="2018-05" db="EMBL/GenBank/DDBJ databases">
        <authorList>
            <person name="Lanie J.A."/>
            <person name="Ng W.-L."/>
            <person name="Kazmierczak K.M."/>
            <person name="Andrzejewski T.M."/>
            <person name="Davidsen T.M."/>
            <person name="Wayne K.J."/>
            <person name="Tettelin H."/>
            <person name="Glass J.I."/>
            <person name="Rusch D."/>
            <person name="Podicherti R."/>
            <person name="Tsui H.-C.T."/>
            <person name="Winkler M.E."/>
        </authorList>
    </citation>
    <scope>NUCLEOTIDE SEQUENCE</scope>
</reference>
<sequence length="127" mass="13755">MVEPRYSSISLVRSGLSGKCPRCGHGQLFSGYLSVSERCDVCGLDFQSQDAGDGPAVFIILILGFIIVGAAALFEIFAGPPLWLHLLLWTPVTLGGSVLLLRPFKAFMIALHYKHGLLAPDQNDKIL</sequence>
<protein>
    <recommendedName>
        <fullName evidence="3">DUF983 domain-containing protein</fullName>
    </recommendedName>
</protein>
<evidence type="ECO:0000313" key="2">
    <source>
        <dbReference type="EMBL" id="SVD51292.1"/>
    </source>
</evidence>
<dbReference type="InterPro" id="IPR009325">
    <property type="entry name" value="DUF983"/>
</dbReference>
<organism evidence="2">
    <name type="scientific">marine metagenome</name>
    <dbReference type="NCBI Taxonomy" id="408172"/>
    <lineage>
        <taxon>unclassified sequences</taxon>
        <taxon>metagenomes</taxon>
        <taxon>ecological metagenomes</taxon>
    </lineage>
</organism>
<feature type="transmembrane region" description="Helical" evidence="1">
    <location>
        <begin position="82"/>
        <end position="101"/>
    </location>
</feature>
<dbReference type="Pfam" id="PF06170">
    <property type="entry name" value="DUF983"/>
    <property type="match status" value="1"/>
</dbReference>
<evidence type="ECO:0008006" key="3">
    <source>
        <dbReference type="Google" id="ProtNLM"/>
    </source>
</evidence>
<keyword evidence="1" id="KW-0812">Transmembrane</keyword>
<keyword evidence="1" id="KW-1133">Transmembrane helix</keyword>
<name>A0A382VXN3_9ZZZZ</name>
<feature type="transmembrane region" description="Helical" evidence="1">
    <location>
        <begin position="56"/>
        <end position="76"/>
    </location>
</feature>
<accession>A0A382VXN3</accession>
<dbReference type="AlphaFoldDB" id="A0A382VXN3"/>
<keyword evidence="1" id="KW-0472">Membrane</keyword>
<evidence type="ECO:0000256" key="1">
    <source>
        <dbReference type="SAM" id="Phobius"/>
    </source>
</evidence>
<gene>
    <name evidence="2" type="ORF">METZ01_LOCUS404146</name>
</gene>
<proteinExistence type="predicted"/>